<dbReference type="GO" id="GO:0043565">
    <property type="term" value="F:sequence-specific DNA binding"/>
    <property type="evidence" value="ECO:0007669"/>
    <property type="project" value="InterPro"/>
</dbReference>
<dbReference type="InterPro" id="IPR018060">
    <property type="entry name" value="HTH_AraC"/>
</dbReference>
<organism evidence="5 6">
    <name type="scientific">Pedobacter duraquae</name>
    <dbReference type="NCBI Taxonomy" id="425511"/>
    <lineage>
        <taxon>Bacteria</taxon>
        <taxon>Pseudomonadati</taxon>
        <taxon>Bacteroidota</taxon>
        <taxon>Sphingobacteriia</taxon>
        <taxon>Sphingobacteriales</taxon>
        <taxon>Sphingobacteriaceae</taxon>
        <taxon>Pedobacter</taxon>
    </lineage>
</organism>
<proteinExistence type="predicted"/>
<dbReference type="EMBL" id="SNWM01000004">
    <property type="protein sequence ID" value="TDO20858.1"/>
    <property type="molecule type" value="Genomic_DNA"/>
</dbReference>
<evidence type="ECO:0000256" key="3">
    <source>
        <dbReference type="ARBA" id="ARBA00023163"/>
    </source>
</evidence>
<keyword evidence="3" id="KW-0804">Transcription</keyword>
<name>A0A4R6IGK3_9SPHI</name>
<dbReference type="PANTHER" id="PTHR43280">
    <property type="entry name" value="ARAC-FAMILY TRANSCRIPTIONAL REGULATOR"/>
    <property type="match status" value="1"/>
</dbReference>
<evidence type="ECO:0000313" key="5">
    <source>
        <dbReference type="EMBL" id="TDO20858.1"/>
    </source>
</evidence>
<protein>
    <submittedName>
        <fullName evidence="5">AraC-like DNA-binding protein</fullName>
    </submittedName>
</protein>
<comment type="caution">
    <text evidence="5">The sequence shown here is derived from an EMBL/GenBank/DDBJ whole genome shotgun (WGS) entry which is preliminary data.</text>
</comment>
<dbReference type="SMART" id="SM00342">
    <property type="entry name" value="HTH_ARAC"/>
    <property type="match status" value="1"/>
</dbReference>
<evidence type="ECO:0000313" key="6">
    <source>
        <dbReference type="Proteomes" id="UP000295499"/>
    </source>
</evidence>
<feature type="domain" description="HTH araC/xylS-type" evidence="4">
    <location>
        <begin position="188"/>
        <end position="286"/>
    </location>
</feature>
<keyword evidence="2 5" id="KW-0238">DNA-binding</keyword>
<dbReference type="RefSeq" id="WP_133557688.1">
    <property type="nucleotide sequence ID" value="NZ_SNWM01000004.1"/>
</dbReference>
<evidence type="ECO:0000259" key="4">
    <source>
        <dbReference type="PROSITE" id="PS01124"/>
    </source>
</evidence>
<accession>A0A4R6IGK3</accession>
<dbReference type="Pfam" id="PF12833">
    <property type="entry name" value="HTH_18"/>
    <property type="match status" value="1"/>
</dbReference>
<evidence type="ECO:0000256" key="2">
    <source>
        <dbReference type="ARBA" id="ARBA00023125"/>
    </source>
</evidence>
<dbReference type="PANTHER" id="PTHR43280:SF2">
    <property type="entry name" value="HTH-TYPE TRANSCRIPTIONAL REGULATOR EXSA"/>
    <property type="match status" value="1"/>
</dbReference>
<dbReference type="OrthoDB" id="2585681at2"/>
<dbReference type="InterPro" id="IPR009057">
    <property type="entry name" value="Homeodomain-like_sf"/>
</dbReference>
<dbReference type="GO" id="GO:0003700">
    <property type="term" value="F:DNA-binding transcription factor activity"/>
    <property type="evidence" value="ECO:0007669"/>
    <property type="project" value="InterPro"/>
</dbReference>
<dbReference type="AlphaFoldDB" id="A0A4R6IGK3"/>
<dbReference type="InterPro" id="IPR037923">
    <property type="entry name" value="HTH-like"/>
</dbReference>
<keyword evidence="1" id="KW-0805">Transcription regulation</keyword>
<dbReference type="PROSITE" id="PS01124">
    <property type="entry name" value="HTH_ARAC_FAMILY_2"/>
    <property type="match status" value="1"/>
</dbReference>
<keyword evidence="6" id="KW-1185">Reference proteome</keyword>
<sequence>MKPSERRKNQAIPVNKFGDESNAGITIERISFEDLPELGEWEQPERHDRHSFFLLEKGIVVMEIDFEYHKIPAPAVIYMHPDQVHRIIGFENVIVTALAVTNEVLTSEYLQLLGEISPTAPTQLKPETHQLLEQSFSLCAKIAERNKDQLHTSILKAQGNAVVGLVIAMFYAQLKPTNKSTRAEAVTKNFRQFLERHFTELKRPADYADLLHISIPYLNECVKAATGQAVSQHIQQRVILEARRLLYHSGQSLKEISLSLGYEDYTYFSRLFTKVVGISPLAFRQKNCD</sequence>
<reference evidence="5 6" key="1">
    <citation type="submission" date="2019-03" db="EMBL/GenBank/DDBJ databases">
        <title>Genomic Encyclopedia of Archaeal and Bacterial Type Strains, Phase II (KMG-II): from individual species to whole genera.</title>
        <authorList>
            <person name="Goeker M."/>
        </authorList>
    </citation>
    <scope>NUCLEOTIDE SEQUENCE [LARGE SCALE GENOMIC DNA]</scope>
    <source>
        <strain evidence="5 6">DSM 19034</strain>
    </source>
</reference>
<dbReference type="Proteomes" id="UP000295499">
    <property type="component" value="Unassembled WGS sequence"/>
</dbReference>
<gene>
    <name evidence="5" type="ORF">CLV32_3493</name>
</gene>
<dbReference type="Gene3D" id="1.10.10.60">
    <property type="entry name" value="Homeodomain-like"/>
    <property type="match status" value="1"/>
</dbReference>
<dbReference type="SUPFAM" id="SSF46689">
    <property type="entry name" value="Homeodomain-like"/>
    <property type="match status" value="1"/>
</dbReference>
<evidence type="ECO:0000256" key="1">
    <source>
        <dbReference type="ARBA" id="ARBA00023015"/>
    </source>
</evidence>
<dbReference type="SUPFAM" id="SSF51215">
    <property type="entry name" value="Regulatory protein AraC"/>
    <property type="match status" value="1"/>
</dbReference>